<dbReference type="RefSeq" id="WP_318595157.1">
    <property type="nucleotide sequence ID" value="NZ_JAWSTH010000001.1"/>
</dbReference>
<feature type="domain" description="Prokaryotic-type class I peptide chain release factors" evidence="3">
    <location>
        <begin position="11"/>
        <end position="124"/>
    </location>
</feature>
<comment type="caution">
    <text evidence="4">The sequence shown here is derived from an EMBL/GenBank/DDBJ whole genome shotgun (WGS) entry which is preliminary data.</text>
</comment>
<organism evidence="4 5">
    <name type="scientific">Conexibacter stalactiti</name>
    <dbReference type="NCBI Taxonomy" id="1940611"/>
    <lineage>
        <taxon>Bacteria</taxon>
        <taxon>Bacillati</taxon>
        <taxon>Actinomycetota</taxon>
        <taxon>Thermoleophilia</taxon>
        <taxon>Solirubrobacterales</taxon>
        <taxon>Conexibacteraceae</taxon>
        <taxon>Conexibacter</taxon>
    </lineage>
</organism>
<dbReference type="Gene3D" id="3.30.160.20">
    <property type="match status" value="1"/>
</dbReference>
<dbReference type="GO" id="GO:0004045">
    <property type="term" value="F:peptidyl-tRNA hydrolase activity"/>
    <property type="evidence" value="ECO:0007669"/>
    <property type="project" value="UniProtKB-EC"/>
</dbReference>
<keyword evidence="4" id="KW-0378">Hydrolase</keyword>
<dbReference type="SUPFAM" id="SSF75620">
    <property type="entry name" value="Release factor"/>
    <property type="match status" value="1"/>
</dbReference>
<evidence type="ECO:0000256" key="1">
    <source>
        <dbReference type="ARBA" id="ARBA00010835"/>
    </source>
</evidence>
<protein>
    <submittedName>
        <fullName evidence="4">Alternative ribosome rescue aminoacyl-tRNA hydrolase ArfB</fullName>
        <ecNumber evidence="4">3.1.1.29</ecNumber>
    </submittedName>
</protein>
<dbReference type="PANTHER" id="PTHR47814">
    <property type="entry name" value="PEPTIDYL-TRNA HYDROLASE ARFB"/>
    <property type="match status" value="1"/>
</dbReference>
<dbReference type="Proteomes" id="UP001284601">
    <property type="component" value="Unassembled WGS sequence"/>
</dbReference>
<dbReference type="InterPro" id="IPR045853">
    <property type="entry name" value="Pep_chain_release_fac_I_sf"/>
</dbReference>
<feature type="region of interest" description="Disordered" evidence="2">
    <location>
        <begin position="96"/>
        <end position="137"/>
    </location>
</feature>
<evidence type="ECO:0000313" key="4">
    <source>
        <dbReference type="EMBL" id="MDW5592900.1"/>
    </source>
</evidence>
<dbReference type="InterPro" id="IPR000352">
    <property type="entry name" value="Pep_chain_release_fac_I"/>
</dbReference>
<dbReference type="Pfam" id="PF00472">
    <property type="entry name" value="RF-1"/>
    <property type="match status" value="1"/>
</dbReference>
<evidence type="ECO:0000259" key="3">
    <source>
        <dbReference type="Pfam" id="PF00472"/>
    </source>
</evidence>
<evidence type="ECO:0000313" key="5">
    <source>
        <dbReference type="Proteomes" id="UP001284601"/>
    </source>
</evidence>
<evidence type="ECO:0000256" key="2">
    <source>
        <dbReference type="SAM" id="MobiDB-lite"/>
    </source>
</evidence>
<comment type="similarity">
    <text evidence="1">Belongs to the prokaryotic/mitochondrial release factor family.</text>
</comment>
<dbReference type="PANTHER" id="PTHR47814:SF1">
    <property type="entry name" value="PEPTIDYL-TRNA HYDROLASE ARFB"/>
    <property type="match status" value="1"/>
</dbReference>
<reference evidence="4 5" key="2">
    <citation type="submission" date="2023-10" db="EMBL/GenBank/DDBJ databases">
        <authorList>
            <person name="Han X.F."/>
        </authorList>
    </citation>
    <scope>NUCLEOTIDE SEQUENCE [LARGE SCALE GENOMIC DNA]</scope>
    <source>
        <strain evidence="4 5">KCTC 39840</strain>
    </source>
</reference>
<name>A0ABU4HHW3_9ACTN</name>
<proteinExistence type="inferred from homology"/>
<gene>
    <name evidence="4" type="primary">arfB</name>
    <name evidence="4" type="ORF">R7226_01025</name>
</gene>
<dbReference type="EC" id="3.1.1.29" evidence="4"/>
<keyword evidence="5" id="KW-1185">Reference proteome</keyword>
<reference evidence="5" key="1">
    <citation type="submission" date="2023-07" db="EMBL/GenBank/DDBJ databases">
        <title>Conexibacter stalactiti sp. nov., isolated from stalactites in a lava cave and emended description of the genus Conexibacter.</title>
        <authorList>
            <person name="Lee S.D."/>
        </authorList>
    </citation>
    <scope>NUCLEOTIDE SEQUENCE [LARGE SCALE GENOMIC DNA]</scope>
    <source>
        <strain evidence="5">KCTC 39840</strain>
    </source>
</reference>
<feature type="compositionally biased region" description="Basic residues" evidence="2">
    <location>
        <begin position="102"/>
        <end position="137"/>
    </location>
</feature>
<dbReference type="NCBIfam" id="NF006718">
    <property type="entry name" value="PRK09256.1"/>
    <property type="match status" value="1"/>
</dbReference>
<accession>A0ABU4HHW3</accession>
<dbReference type="EMBL" id="JAWSTH010000001">
    <property type="protein sequence ID" value="MDW5592900.1"/>
    <property type="molecule type" value="Genomic_DNA"/>
</dbReference>
<sequence length="137" mass="15111">MDDPMPITDHLALPLSEVTLRASRSSGPGGQHANVTASRIEAVFDVDASATLAPWQKARIAARLGRRVTAVSQDARSQAVNRELALERLRERLAAALAVPRPRTKTRPTRASRRRHAQAKQRNSARKQARRPPRGDD</sequence>